<protein>
    <recommendedName>
        <fullName evidence="4">TNFR-Cys domain-containing protein</fullName>
    </recommendedName>
</protein>
<dbReference type="Gene3D" id="2.10.50.10">
    <property type="entry name" value="Tumor Necrosis Factor Receptor, subunit A, domain 2"/>
    <property type="match status" value="3"/>
</dbReference>
<evidence type="ECO:0000256" key="2">
    <source>
        <dbReference type="SAM" id="Phobius"/>
    </source>
</evidence>
<dbReference type="PANTHER" id="PTHR46605:SF2">
    <property type="entry name" value="TNFR-CYS DOMAIN-CONTAINING PROTEIN"/>
    <property type="match status" value="1"/>
</dbReference>
<dbReference type="PROSITE" id="PS00652">
    <property type="entry name" value="TNFR_NGFR_1"/>
    <property type="match status" value="1"/>
</dbReference>
<evidence type="ECO:0000313" key="6">
    <source>
        <dbReference type="Proteomes" id="UP001159405"/>
    </source>
</evidence>
<evidence type="ECO:0000256" key="1">
    <source>
        <dbReference type="PROSITE-ProRule" id="PRU00206"/>
    </source>
</evidence>
<organism evidence="5 6">
    <name type="scientific">Porites lobata</name>
    <dbReference type="NCBI Taxonomy" id="104759"/>
    <lineage>
        <taxon>Eukaryota</taxon>
        <taxon>Metazoa</taxon>
        <taxon>Cnidaria</taxon>
        <taxon>Anthozoa</taxon>
        <taxon>Hexacorallia</taxon>
        <taxon>Scleractinia</taxon>
        <taxon>Fungiina</taxon>
        <taxon>Poritidae</taxon>
        <taxon>Porites</taxon>
    </lineage>
</organism>
<dbReference type="Pfam" id="PF00020">
    <property type="entry name" value="TNFR_c6"/>
    <property type="match status" value="2"/>
</dbReference>
<feature type="domain" description="TNFR-Cys" evidence="4">
    <location>
        <begin position="68"/>
        <end position="107"/>
    </location>
</feature>
<gene>
    <name evidence="5" type="ORF">PLOB_00032894</name>
</gene>
<comment type="caution">
    <text evidence="1">Lacks conserved residue(s) required for the propagation of feature annotation.</text>
</comment>
<evidence type="ECO:0000256" key="3">
    <source>
        <dbReference type="SAM" id="SignalP"/>
    </source>
</evidence>
<dbReference type="InterPro" id="IPR001368">
    <property type="entry name" value="TNFR/NGFR_Cys_rich_reg"/>
</dbReference>
<dbReference type="InterPro" id="IPR052302">
    <property type="entry name" value="Neurotrophin_rcpt-DD"/>
</dbReference>
<feature type="repeat" description="TNFR-Cys" evidence="1">
    <location>
        <begin position="68"/>
        <end position="107"/>
    </location>
</feature>
<keyword evidence="6" id="KW-1185">Reference proteome</keyword>
<dbReference type="PANTHER" id="PTHR46605">
    <property type="entry name" value="TUMOR NECROSIS FACTOR RECEPTOR"/>
    <property type="match status" value="1"/>
</dbReference>
<evidence type="ECO:0000313" key="5">
    <source>
        <dbReference type="EMBL" id="CAH3127332.1"/>
    </source>
</evidence>
<accession>A0ABN8NYS8</accession>
<feature type="transmembrane region" description="Helical" evidence="2">
    <location>
        <begin position="328"/>
        <end position="348"/>
    </location>
</feature>
<feature type="disulfide bond" evidence="1">
    <location>
        <begin position="86"/>
        <end position="99"/>
    </location>
</feature>
<dbReference type="EMBL" id="CALNXK010000043">
    <property type="protein sequence ID" value="CAH3127332.1"/>
    <property type="molecule type" value="Genomic_DNA"/>
</dbReference>
<keyword evidence="3" id="KW-0732">Signal</keyword>
<feature type="chain" id="PRO_5047357266" description="TNFR-Cys domain-containing protein" evidence="3">
    <location>
        <begin position="18"/>
        <end position="724"/>
    </location>
</feature>
<dbReference type="PROSITE" id="PS50050">
    <property type="entry name" value="TNFR_NGFR_2"/>
    <property type="match status" value="1"/>
</dbReference>
<keyword evidence="1" id="KW-1015">Disulfide bond</keyword>
<keyword evidence="2" id="KW-0812">Transmembrane</keyword>
<dbReference type="Pfam" id="PF17217">
    <property type="entry name" value="UPA"/>
    <property type="match status" value="1"/>
</dbReference>
<dbReference type="SMART" id="SM00208">
    <property type="entry name" value="TNFR"/>
    <property type="match status" value="3"/>
</dbReference>
<dbReference type="Proteomes" id="UP001159405">
    <property type="component" value="Unassembled WGS sequence"/>
</dbReference>
<dbReference type="InterPro" id="IPR033772">
    <property type="entry name" value="UPA"/>
</dbReference>
<reference evidence="5 6" key="1">
    <citation type="submission" date="2022-05" db="EMBL/GenBank/DDBJ databases">
        <authorList>
            <consortium name="Genoscope - CEA"/>
            <person name="William W."/>
        </authorList>
    </citation>
    <scope>NUCLEOTIDE SEQUENCE [LARGE SCALE GENOMIC DNA]</scope>
</reference>
<name>A0ABN8NYS8_9CNID</name>
<feature type="signal peptide" evidence="3">
    <location>
        <begin position="1"/>
        <end position="17"/>
    </location>
</feature>
<keyword evidence="2" id="KW-1133">Transmembrane helix</keyword>
<evidence type="ECO:0000259" key="4">
    <source>
        <dbReference type="PROSITE" id="PS50050"/>
    </source>
</evidence>
<dbReference type="SUPFAM" id="SSF57586">
    <property type="entry name" value="TNF receptor-like"/>
    <property type="match status" value="2"/>
</dbReference>
<proteinExistence type="predicted"/>
<comment type="caution">
    <text evidence="5">The sequence shown here is derived from an EMBL/GenBank/DDBJ whole genome shotgun (WGS) entry which is preliminary data.</text>
</comment>
<keyword evidence="2" id="KW-0472">Membrane</keyword>
<sequence>MRYIFLISFQAIQVSVALLCPDGQLVVKLPSGDLSCENCPMCPPGFGVTLPCRNTDHVPSSTSMTCKACLPGEYSDSLSSESCKTCSKCLPDEEIVANCTVVSDTLCSCKPCPKGYYRNKTISKCLPCSSCCFFDGTDKVVPQCVSQGLPRSQTCSYQQRKSCTSKCWYDEITVLKRDGKRHSCQLCPVCSKNMGLTVPCGTITSEDKFIGCELPTLGKTFLNFQGVIQSCSICPPGQGVVANCSYKSDTSCGGCKKGFYYNPLSGSCQECFLCCSLSDSDAIIQCIKEGTFSGITNYIHLSLFRNTQQSVSAYGRYCLKSLWELNTWTLTTGFIMIIFVSYFAFNFVTTSKHNSNSKVQDPFPSPVQTTELVTPLQRPQQHEITPETAEDPQGTRKMELEYPAEQNTGHLFFEKTGVEVIALCKNKPTDHSLSNRLALQATSDSTKHGFLKEDEIQLSPVITFISTGKNDEPFEVQIPHGANVILSRSKWNVMLKKLLNNRWVTVSQSGQEIHSFSPKSNHVRFETDRLSTFVVVGKLQDHFLPAFKRMKVAAFCSETSIGKDLTMRVYCFDDCEYSFEKLMKKEKREGGKLISSIETLDFIVTSEKDVEITVNDTEGWQLYQPSLMKLRNSYLRSSFDVIPRCDLIFHPTTNPGKSTFFVMVTLAQEPSNQTVMYASSAIKKMPRLPRIQKYRNKIQRDDELHLKGGSVVETKQIDSDECII</sequence>
<feature type="disulfide bond" evidence="1">
    <location>
        <begin position="89"/>
        <end position="107"/>
    </location>
</feature>